<sequence length="135" mass="15456">MTWSTPPTWMSRDGSRRKPRLRYTCTLDFWFWVGDEVVSYKNWVSDGLVDDCDMSGAMETGGKPQWKDKKRIRQCQGNAGGGKDVWPAWRRFLQSSISRRGFLVPACGFWLIGFELCVSQFLGEGGHRLKGQVTL</sequence>
<keyword evidence="1" id="KW-0812">Transmembrane</keyword>
<dbReference type="EMBL" id="JAHHUM010003078">
    <property type="protein sequence ID" value="KAK5598470.1"/>
    <property type="molecule type" value="Genomic_DNA"/>
</dbReference>
<proteinExistence type="predicted"/>
<evidence type="ECO:0000313" key="2">
    <source>
        <dbReference type="EMBL" id="KAK5598470.1"/>
    </source>
</evidence>
<evidence type="ECO:0000313" key="3">
    <source>
        <dbReference type="Proteomes" id="UP001311232"/>
    </source>
</evidence>
<feature type="transmembrane region" description="Helical" evidence="1">
    <location>
        <begin position="101"/>
        <end position="122"/>
    </location>
</feature>
<organism evidence="2 3">
    <name type="scientific">Crenichthys baileyi</name>
    <name type="common">White River springfish</name>
    <dbReference type="NCBI Taxonomy" id="28760"/>
    <lineage>
        <taxon>Eukaryota</taxon>
        <taxon>Metazoa</taxon>
        <taxon>Chordata</taxon>
        <taxon>Craniata</taxon>
        <taxon>Vertebrata</taxon>
        <taxon>Euteleostomi</taxon>
        <taxon>Actinopterygii</taxon>
        <taxon>Neopterygii</taxon>
        <taxon>Teleostei</taxon>
        <taxon>Neoteleostei</taxon>
        <taxon>Acanthomorphata</taxon>
        <taxon>Ovalentaria</taxon>
        <taxon>Atherinomorphae</taxon>
        <taxon>Cyprinodontiformes</taxon>
        <taxon>Goodeidae</taxon>
        <taxon>Crenichthys</taxon>
    </lineage>
</organism>
<dbReference type="AlphaFoldDB" id="A0AAV9QPQ8"/>
<evidence type="ECO:0000256" key="1">
    <source>
        <dbReference type="SAM" id="Phobius"/>
    </source>
</evidence>
<dbReference type="Proteomes" id="UP001311232">
    <property type="component" value="Unassembled WGS sequence"/>
</dbReference>
<name>A0AAV9QPQ8_9TELE</name>
<accession>A0AAV9QPQ8</accession>
<gene>
    <name evidence="2" type="ORF">CRENBAI_010269</name>
</gene>
<comment type="caution">
    <text evidence="2">The sequence shown here is derived from an EMBL/GenBank/DDBJ whole genome shotgun (WGS) entry which is preliminary data.</text>
</comment>
<keyword evidence="1" id="KW-1133">Transmembrane helix</keyword>
<reference evidence="2 3" key="1">
    <citation type="submission" date="2021-06" db="EMBL/GenBank/DDBJ databases">
        <authorList>
            <person name="Palmer J.M."/>
        </authorList>
    </citation>
    <scope>NUCLEOTIDE SEQUENCE [LARGE SCALE GENOMIC DNA]</scope>
    <source>
        <strain evidence="2 3">MEX-2019</strain>
        <tissue evidence="2">Muscle</tissue>
    </source>
</reference>
<protein>
    <submittedName>
        <fullName evidence="2">Uncharacterized protein</fullName>
    </submittedName>
</protein>
<keyword evidence="1" id="KW-0472">Membrane</keyword>
<keyword evidence="3" id="KW-1185">Reference proteome</keyword>